<dbReference type="InterPro" id="IPR036291">
    <property type="entry name" value="NAD(P)-bd_dom_sf"/>
</dbReference>
<dbReference type="PIRSF" id="PIRSF000126">
    <property type="entry name" value="11-beta-HSD1"/>
    <property type="match status" value="1"/>
</dbReference>
<dbReference type="PRINTS" id="PR00081">
    <property type="entry name" value="GDHRDH"/>
</dbReference>
<evidence type="ECO:0008006" key="6">
    <source>
        <dbReference type="Google" id="ProtNLM"/>
    </source>
</evidence>
<evidence type="ECO:0000313" key="5">
    <source>
        <dbReference type="Proteomes" id="UP000198535"/>
    </source>
</evidence>
<dbReference type="Pfam" id="PF00106">
    <property type="entry name" value="adh_short"/>
    <property type="match status" value="1"/>
</dbReference>
<dbReference type="SUPFAM" id="SSF51735">
    <property type="entry name" value="NAD(P)-binding Rossmann-fold domains"/>
    <property type="match status" value="1"/>
</dbReference>
<gene>
    <name evidence="4" type="ORF">SAMN04488696_0902</name>
</gene>
<dbReference type="PRINTS" id="PR00080">
    <property type="entry name" value="SDRFAMILY"/>
</dbReference>
<dbReference type="STRING" id="487685.SAMN04488696_0902"/>
<reference evidence="5" key="1">
    <citation type="submission" date="2016-10" db="EMBL/GenBank/DDBJ databases">
        <authorList>
            <person name="Varghese N."/>
            <person name="Submissions S."/>
        </authorList>
    </citation>
    <scope>NUCLEOTIDE SEQUENCE [LARGE SCALE GENOMIC DNA]</scope>
    <source>
        <strain evidence="5">Mob M</strain>
    </source>
</reference>
<dbReference type="AlphaFoldDB" id="A0A1I4PV61"/>
<proteinExistence type="inferred from homology"/>
<protein>
    <recommendedName>
        <fullName evidence="6">Short-chain dehydrogenase</fullName>
    </recommendedName>
</protein>
<dbReference type="PANTHER" id="PTHR42901">
    <property type="entry name" value="ALCOHOL DEHYDROGENASE"/>
    <property type="match status" value="1"/>
</dbReference>
<dbReference type="InterPro" id="IPR002347">
    <property type="entry name" value="SDR_fam"/>
</dbReference>
<dbReference type="Proteomes" id="UP000198535">
    <property type="component" value="Unassembled WGS sequence"/>
</dbReference>
<dbReference type="EMBL" id="FOUJ01000001">
    <property type="protein sequence ID" value="SFM31350.1"/>
    <property type="molecule type" value="Genomic_DNA"/>
</dbReference>
<comment type="similarity">
    <text evidence="1 3">Belongs to the short-chain dehydrogenases/reductases (SDR) family.</text>
</comment>
<keyword evidence="2" id="KW-0560">Oxidoreductase</keyword>
<keyword evidence="5" id="KW-1185">Reference proteome</keyword>
<name>A0A1I4PV61_9EURY</name>
<accession>A0A1I4PV61</accession>
<evidence type="ECO:0000313" key="4">
    <source>
        <dbReference type="EMBL" id="SFM31350.1"/>
    </source>
</evidence>
<dbReference type="PANTHER" id="PTHR42901:SF1">
    <property type="entry name" value="ALCOHOL DEHYDROGENASE"/>
    <property type="match status" value="1"/>
</dbReference>
<evidence type="ECO:0000256" key="2">
    <source>
        <dbReference type="ARBA" id="ARBA00023002"/>
    </source>
</evidence>
<dbReference type="GO" id="GO:0016491">
    <property type="term" value="F:oxidoreductase activity"/>
    <property type="evidence" value="ECO:0007669"/>
    <property type="project" value="UniProtKB-KW"/>
</dbReference>
<sequence length="296" mass="33319">MKEREIQNDHVTEKCRKTVLITGGAGGIGQELAKLFARDGYDLVLVDRNKEELKKARDTLQGINLNMSVYLLAQDLTEPDAAEKVYSYTCEQCASIDVLVNCAGFGTYGPVNEKDEDKELDMLQLHVITLYRMTRLYLKDMVERNDGRIINLSSISAFQPNPYFATYGASKSFVLNFSRALNYELKEKGLDVRVMAVCPTAVKDTGFRTVAGMDHTKTFRSWMSVNAGVVARDTYRALECERDVVIPGRGLGLLHRIACRLPVSWLMRMSRSELREDGGIRSRETFICSCEKGADQ</sequence>
<dbReference type="OrthoDB" id="24596at2157"/>
<dbReference type="CDD" id="cd05233">
    <property type="entry name" value="SDR_c"/>
    <property type="match status" value="1"/>
</dbReference>
<organism evidence="4 5">
    <name type="scientific">Methanolobus profundi</name>
    <dbReference type="NCBI Taxonomy" id="487685"/>
    <lineage>
        <taxon>Archaea</taxon>
        <taxon>Methanobacteriati</taxon>
        <taxon>Methanobacteriota</taxon>
        <taxon>Stenosarchaea group</taxon>
        <taxon>Methanomicrobia</taxon>
        <taxon>Methanosarcinales</taxon>
        <taxon>Methanosarcinaceae</taxon>
        <taxon>Methanolobus</taxon>
    </lineage>
</organism>
<evidence type="ECO:0000256" key="1">
    <source>
        <dbReference type="ARBA" id="ARBA00006484"/>
    </source>
</evidence>
<evidence type="ECO:0000256" key="3">
    <source>
        <dbReference type="RuleBase" id="RU000363"/>
    </source>
</evidence>
<dbReference type="Gene3D" id="3.40.50.720">
    <property type="entry name" value="NAD(P)-binding Rossmann-like Domain"/>
    <property type="match status" value="1"/>
</dbReference>